<reference evidence="4" key="2">
    <citation type="journal article" date="2012" name="Nat. Genet.">
        <title>Lifestyle transitions in plant pathogenic Colletotrichum fungi deciphered by genome and transcriptome analyses.</title>
        <authorList>
            <person name="O'Connell R.J."/>
            <person name="Thon M.R."/>
            <person name="Hacquard S."/>
            <person name="Amyotte S.G."/>
            <person name="Kleemann J."/>
            <person name="Torres M.F."/>
            <person name="Damm U."/>
            <person name="Buiate E.A."/>
            <person name="Epstein L."/>
            <person name="Alkan N."/>
            <person name="Altmueller J."/>
            <person name="Alvarado-Balderrama L."/>
            <person name="Bauser C.A."/>
            <person name="Becker C."/>
            <person name="Birren B.W."/>
            <person name="Chen Z."/>
            <person name="Choi J."/>
            <person name="Crouch J.A."/>
            <person name="Duvick J.P."/>
            <person name="Farman M.A."/>
            <person name="Gan P."/>
            <person name="Heiman D."/>
            <person name="Henrissat B."/>
            <person name="Howard R.J."/>
            <person name="Kabbage M."/>
            <person name="Koch C."/>
            <person name="Kracher B."/>
            <person name="Kubo Y."/>
            <person name="Law A.D."/>
            <person name="Lebrun M.-H."/>
            <person name="Lee Y.-H."/>
            <person name="Miyara I."/>
            <person name="Moore N."/>
            <person name="Neumann U."/>
            <person name="Nordstroem K."/>
            <person name="Panaccione D.G."/>
            <person name="Panstruga R."/>
            <person name="Place M."/>
            <person name="Proctor R.H."/>
            <person name="Prusky D."/>
            <person name="Rech G."/>
            <person name="Reinhardt R."/>
            <person name="Rollins J.A."/>
            <person name="Rounsley S."/>
            <person name="Schardl C.L."/>
            <person name="Schwartz D.C."/>
            <person name="Shenoy N."/>
            <person name="Shirasu K."/>
            <person name="Sikhakolli U.R."/>
            <person name="Stueber K."/>
            <person name="Sukno S.A."/>
            <person name="Sweigard J.A."/>
            <person name="Takano Y."/>
            <person name="Takahara H."/>
            <person name="Trail F."/>
            <person name="van der Does H.C."/>
            <person name="Voll L.M."/>
            <person name="Will I."/>
            <person name="Young S."/>
            <person name="Zeng Q."/>
            <person name="Zhang J."/>
            <person name="Zhou S."/>
            <person name="Dickman M.B."/>
            <person name="Schulze-Lefert P."/>
            <person name="Ver Loren van Themaat E."/>
            <person name="Ma L.-J."/>
            <person name="Vaillancourt L.J."/>
        </authorList>
    </citation>
    <scope>NUCLEOTIDE SEQUENCE [LARGE SCALE GENOMIC DNA]</scope>
    <source>
        <strain evidence="4">IMI 349063</strain>
    </source>
</reference>
<dbReference type="eggNOG" id="ENOG502T58I">
    <property type="taxonomic scope" value="Eukaryota"/>
</dbReference>
<dbReference type="AlphaFoldDB" id="H1V2M8"/>
<protein>
    <recommendedName>
        <fullName evidence="6">Lysine-specific metallo-endopeptidase domain-containing protein</fullName>
    </recommendedName>
</protein>
<evidence type="ECO:0000313" key="3">
    <source>
        <dbReference type="EMBL" id="OBR09896.1"/>
    </source>
</evidence>
<dbReference type="GO" id="GO:0008237">
    <property type="term" value="F:metallopeptidase activity"/>
    <property type="evidence" value="ECO:0007669"/>
    <property type="project" value="InterPro"/>
</dbReference>
<dbReference type="KEGG" id="chig:CH63R_05588"/>
<feature type="signal peptide" evidence="1">
    <location>
        <begin position="1"/>
        <end position="16"/>
    </location>
</feature>
<keyword evidence="1" id="KW-0732">Signal</keyword>
<organism evidence="2 4">
    <name type="scientific">Colletotrichum higginsianum (strain IMI 349063)</name>
    <name type="common">Crucifer anthracnose fungus</name>
    <dbReference type="NCBI Taxonomy" id="759273"/>
    <lineage>
        <taxon>Eukaryota</taxon>
        <taxon>Fungi</taxon>
        <taxon>Dikarya</taxon>
        <taxon>Ascomycota</taxon>
        <taxon>Pezizomycotina</taxon>
        <taxon>Sordariomycetes</taxon>
        <taxon>Hypocreomycetidae</taxon>
        <taxon>Glomerellales</taxon>
        <taxon>Glomerellaceae</taxon>
        <taxon>Colletotrichum</taxon>
        <taxon>Colletotrichum destructivum species complex</taxon>
    </lineage>
</organism>
<sequence length="317" mass="35771">MRFILLIQQLFLLVIAAQIHNQIAPRGFKFVGKKKGAVGGCEAEDVAIILKELEIAQEAAEFAAEHFTEYPYFRAFQAPEHPFFKGKKLERAAKQLFTRTAKILDGFHKDDKFRIECRSMLCLVAGGDSAALVWERRKSSRFGPNVPVMAFCRDFFETPQDATAFASTEGRLRQFREVLDKNPKDIDTGSTIVNMRSVGNMRSQIILHELTHTSYVAKPVIELLNRKAETELKTLDDHTYDPLVCYQTARGIFDRKTEKKPDLLEGAKRAAENAESWGLIATGTYMSKQLGIEQIPIPGVPNHEWAYTDKTGGNTKN</sequence>
<accession>H1V2M8</accession>
<dbReference type="VEuPathDB" id="FungiDB:CH63R_05588"/>
<reference evidence="2" key="1">
    <citation type="submission" date="2011-12" db="EMBL/GenBank/DDBJ databases">
        <title>The genome sequence of Colletotrichum higginsianum IMI 34906.</title>
        <authorList>
            <person name="Ma L.-J."/>
            <person name="O'Connell R."/>
            <person name="van Themaat E.V.L."/>
            <person name="Stueber K."/>
            <person name="Young S.K."/>
            <person name="Zeng Q."/>
            <person name="Gargeya S."/>
            <person name="Fitzgerald M."/>
            <person name="Haas B."/>
            <person name="Abouelleil A."/>
            <person name="Alvarado L."/>
            <person name="Arachchi H.M."/>
            <person name="Berlin A."/>
            <person name="Chapman S.B."/>
            <person name="Gearin G."/>
            <person name="Goldberg J."/>
            <person name="Griggs A."/>
            <person name="Gujja S."/>
            <person name="Hansen M."/>
            <person name="Heiman D."/>
            <person name="Howarth C."/>
            <person name="Larimer J."/>
            <person name="Lui A."/>
            <person name="MacDonald P.J.P."/>
            <person name="McCowen C."/>
            <person name="Montmayeur A."/>
            <person name="Murphy C."/>
            <person name="Neiman D."/>
            <person name="Pearson M."/>
            <person name="Priest M."/>
            <person name="Roberts A."/>
            <person name="Saif S."/>
            <person name="Shea T."/>
            <person name="Sisk P."/>
            <person name="Stolte C."/>
            <person name="Sykes S."/>
            <person name="Wortman J."/>
            <person name="Nusbaum C."/>
            <person name="Birren B."/>
        </authorList>
    </citation>
    <scope>NUCLEOTIDE SEQUENCE [LARGE SCALE GENOMIC DNA]</scope>
    <source>
        <strain evidence="2">IMI 349063</strain>
    </source>
</reference>
<dbReference type="EMBL" id="LTAN01000004">
    <property type="protein sequence ID" value="OBR09896.1"/>
    <property type="molecule type" value="Genomic_DNA"/>
</dbReference>
<evidence type="ECO:0000256" key="1">
    <source>
        <dbReference type="SAM" id="SignalP"/>
    </source>
</evidence>
<dbReference type="Gene3D" id="3.40.390.10">
    <property type="entry name" value="Collagenase (Catalytic Domain)"/>
    <property type="match status" value="1"/>
</dbReference>
<dbReference type="Proteomes" id="UP000092177">
    <property type="component" value="Chromosome 4"/>
</dbReference>
<dbReference type="GeneID" id="28864670"/>
<reference evidence="5" key="4">
    <citation type="journal article" date="2017" name="BMC Genomics">
        <title>Gapless genome assembly of Colletotrichum higginsianum reveals chromosome structure and association of transposable elements with secondary metabolite gene clusters.</title>
        <authorList>
            <person name="Dallery J.-F."/>
            <person name="Lapalu N."/>
            <person name="Zampounis A."/>
            <person name="Pigne S."/>
            <person name="Luyten I."/>
            <person name="Amselem J."/>
            <person name="Wittenberg A.H.J."/>
            <person name="Zhou S."/>
            <person name="de Queiroz M.V."/>
            <person name="Robin G.P."/>
            <person name="Auger A."/>
            <person name="Hainaut M."/>
            <person name="Henrissat B."/>
            <person name="Kim K.-T."/>
            <person name="Lee Y.-H."/>
            <person name="Lespinet O."/>
            <person name="Schwartz D.C."/>
            <person name="Thon M.R."/>
            <person name="O'Connell R.J."/>
        </authorList>
    </citation>
    <scope>NUCLEOTIDE SEQUENCE [LARGE SCALE GENOMIC DNA]</scope>
    <source>
        <strain evidence="5">IMI 349063</strain>
    </source>
</reference>
<evidence type="ECO:0000313" key="4">
    <source>
        <dbReference type="Proteomes" id="UP000007174"/>
    </source>
</evidence>
<dbReference type="Proteomes" id="UP000007174">
    <property type="component" value="Unassembled WGS sequence"/>
</dbReference>
<keyword evidence="5" id="KW-1185">Reference proteome</keyword>
<evidence type="ECO:0000313" key="2">
    <source>
        <dbReference type="EMBL" id="CCF34480.1"/>
    </source>
</evidence>
<proteinExistence type="predicted"/>
<dbReference type="InterPro" id="IPR024079">
    <property type="entry name" value="MetalloPept_cat_dom_sf"/>
</dbReference>
<name>H1V2M8_COLHI</name>
<dbReference type="RefSeq" id="XP_018158413.1">
    <property type="nucleotide sequence ID" value="XM_018300563.1"/>
</dbReference>
<dbReference type="HOGENOM" id="CLU_877189_0_0_1"/>
<dbReference type="EMBL" id="CACQ02001158">
    <property type="protein sequence ID" value="CCF34480.1"/>
    <property type="molecule type" value="Genomic_DNA"/>
</dbReference>
<evidence type="ECO:0008006" key="6">
    <source>
        <dbReference type="Google" id="ProtNLM"/>
    </source>
</evidence>
<gene>
    <name evidence="2" type="ORF">CH063_06470</name>
    <name evidence="3" type="ORF">CH63R_05588</name>
</gene>
<evidence type="ECO:0000313" key="5">
    <source>
        <dbReference type="Proteomes" id="UP000092177"/>
    </source>
</evidence>
<feature type="chain" id="PRO_5003555496" description="Lysine-specific metallo-endopeptidase domain-containing protein" evidence="1">
    <location>
        <begin position="17"/>
        <end position="317"/>
    </location>
</feature>
<reference evidence="3" key="3">
    <citation type="submission" date="2016-02" db="EMBL/GenBank/DDBJ databases">
        <title>Resequencing and annotation of the Colletotrichum higginsianum genome.</title>
        <authorList>
            <person name="O'Connell R."/>
            <person name="Zambounis A."/>
            <person name="Thon M."/>
            <person name="Dallery J.-F."/>
        </authorList>
    </citation>
    <scope>NUCLEOTIDE SEQUENCE [LARGE SCALE GENOMIC DNA]</scope>
    <source>
        <strain evidence="3">IMI 349063</strain>
    </source>
</reference>